<reference evidence="3 4" key="1">
    <citation type="submission" date="2020-08" db="EMBL/GenBank/DDBJ databases">
        <title>Sequencing the genomes of 1000 actinobacteria strains.</title>
        <authorList>
            <person name="Klenk H.-P."/>
        </authorList>
    </citation>
    <scope>NUCLEOTIDE SEQUENCE [LARGE SCALE GENOMIC DNA]</scope>
    <source>
        <strain evidence="3 4">DSM 21065</strain>
    </source>
</reference>
<dbReference type="Gene3D" id="1.10.1660.10">
    <property type="match status" value="1"/>
</dbReference>
<evidence type="ECO:0000259" key="2">
    <source>
        <dbReference type="PROSITE" id="PS50937"/>
    </source>
</evidence>
<dbReference type="EMBL" id="JACHBQ010000001">
    <property type="protein sequence ID" value="MBB5640526.1"/>
    <property type="molecule type" value="Genomic_DNA"/>
</dbReference>
<accession>A0A7W8ZUP8</accession>
<sequence>MTWSTRELADLAGTTVNAVRHYHSLGLLDAPERKDNGYKQYQVHHLVRLIQVRRIAELGVPLAQVRADEDGVVVLGGLQQLDVCVQEEIERLHRARSDMAAILRDHAPVHTPRGFEALASRLSVADQALVHIFTTLSAAESVSGLRQMVLTEPDTIRLEFDGLHSNADETTRERVAHRMVAARANWRSPDRPWSGHRRPGRWRRDHEARQTISEALRELYNSAQQDVLQRARTGASEEGVSLSA</sequence>
<dbReference type="InterPro" id="IPR047057">
    <property type="entry name" value="MerR_fam"/>
</dbReference>
<comment type="caution">
    <text evidence="3">The sequence shown here is derived from an EMBL/GenBank/DDBJ whole genome shotgun (WGS) entry which is preliminary data.</text>
</comment>
<evidence type="ECO:0000313" key="3">
    <source>
        <dbReference type="EMBL" id="MBB5640526.1"/>
    </source>
</evidence>
<dbReference type="Pfam" id="PF00376">
    <property type="entry name" value="MerR"/>
    <property type="match status" value="1"/>
</dbReference>
<dbReference type="SMART" id="SM00422">
    <property type="entry name" value="HTH_MERR"/>
    <property type="match status" value="1"/>
</dbReference>
<dbReference type="PANTHER" id="PTHR30204">
    <property type="entry name" value="REDOX-CYCLING DRUG-SENSING TRANSCRIPTIONAL ACTIVATOR SOXR"/>
    <property type="match status" value="1"/>
</dbReference>
<proteinExistence type="predicted"/>
<dbReference type="PROSITE" id="PS50937">
    <property type="entry name" value="HTH_MERR_2"/>
    <property type="match status" value="1"/>
</dbReference>
<organism evidence="3 4">
    <name type="scientific">Cryobacterium roopkundense</name>
    <dbReference type="NCBI Taxonomy" id="1001240"/>
    <lineage>
        <taxon>Bacteria</taxon>
        <taxon>Bacillati</taxon>
        <taxon>Actinomycetota</taxon>
        <taxon>Actinomycetes</taxon>
        <taxon>Micrococcales</taxon>
        <taxon>Microbacteriaceae</taxon>
        <taxon>Cryobacterium</taxon>
    </lineage>
</organism>
<dbReference type="InterPro" id="IPR009061">
    <property type="entry name" value="DNA-bd_dom_put_sf"/>
</dbReference>
<evidence type="ECO:0000256" key="1">
    <source>
        <dbReference type="ARBA" id="ARBA00023125"/>
    </source>
</evidence>
<dbReference type="RefSeq" id="WP_052542165.1">
    <property type="nucleotide sequence ID" value="NZ_JACHBQ010000001.1"/>
</dbReference>
<dbReference type="GO" id="GO:0003677">
    <property type="term" value="F:DNA binding"/>
    <property type="evidence" value="ECO:0007669"/>
    <property type="project" value="UniProtKB-KW"/>
</dbReference>
<name>A0A7W8ZUP8_9MICO</name>
<dbReference type="Proteomes" id="UP000561726">
    <property type="component" value="Unassembled WGS sequence"/>
</dbReference>
<keyword evidence="1 3" id="KW-0238">DNA-binding</keyword>
<dbReference type="SUPFAM" id="SSF46955">
    <property type="entry name" value="Putative DNA-binding domain"/>
    <property type="match status" value="1"/>
</dbReference>
<gene>
    <name evidence="3" type="ORF">BJ997_001074</name>
</gene>
<evidence type="ECO:0000313" key="4">
    <source>
        <dbReference type="Proteomes" id="UP000561726"/>
    </source>
</evidence>
<dbReference type="InterPro" id="IPR000551">
    <property type="entry name" value="MerR-type_HTH_dom"/>
</dbReference>
<protein>
    <submittedName>
        <fullName evidence="3">DNA-binding transcriptional MerR regulator</fullName>
    </submittedName>
</protein>
<dbReference type="CDD" id="cd00592">
    <property type="entry name" value="HTH_MerR-like"/>
    <property type="match status" value="1"/>
</dbReference>
<dbReference type="GO" id="GO:0003700">
    <property type="term" value="F:DNA-binding transcription factor activity"/>
    <property type="evidence" value="ECO:0007669"/>
    <property type="project" value="InterPro"/>
</dbReference>
<dbReference type="PANTHER" id="PTHR30204:SF93">
    <property type="entry name" value="HTH MERR-TYPE DOMAIN-CONTAINING PROTEIN"/>
    <property type="match status" value="1"/>
</dbReference>
<feature type="domain" description="HTH merR-type" evidence="2">
    <location>
        <begin position="2"/>
        <end position="71"/>
    </location>
</feature>
<dbReference type="OrthoDB" id="4569196at2"/>
<dbReference type="AlphaFoldDB" id="A0A7W8ZUP8"/>